<comment type="caution">
    <text evidence="4">The sequence shown here is derived from an EMBL/GenBank/DDBJ whole genome shotgun (WGS) entry which is preliminary data.</text>
</comment>
<dbReference type="EMBL" id="JBHSYQ010000003">
    <property type="protein sequence ID" value="MFC6996518.1"/>
    <property type="molecule type" value="Genomic_DNA"/>
</dbReference>
<evidence type="ECO:0000313" key="5">
    <source>
        <dbReference type="Proteomes" id="UP001596405"/>
    </source>
</evidence>
<organism evidence="4 5">
    <name type="scientific">Rufibacter roseus</name>
    <dbReference type="NCBI Taxonomy" id="1567108"/>
    <lineage>
        <taxon>Bacteria</taxon>
        <taxon>Pseudomonadati</taxon>
        <taxon>Bacteroidota</taxon>
        <taxon>Cytophagia</taxon>
        <taxon>Cytophagales</taxon>
        <taxon>Hymenobacteraceae</taxon>
        <taxon>Rufibacter</taxon>
    </lineage>
</organism>
<keyword evidence="2" id="KW-0963">Cytoplasm</keyword>
<dbReference type="Gene3D" id="3.30.300.20">
    <property type="match status" value="1"/>
</dbReference>
<evidence type="ECO:0000256" key="3">
    <source>
        <dbReference type="SAM" id="MobiDB-lite"/>
    </source>
</evidence>
<comment type="function">
    <text evidence="2">One of several proteins that assist in the late maturation steps of the functional core of the 30S ribosomal subunit. Associates with free 30S ribosomal subunits (but not with 30S subunits that are part of 70S ribosomes or polysomes). Required for efficient processing of 16S rRNA. May interact with the 5'-terminal helix region of 16S rRNA.</text>
</comment>
<dbReference type="InterPro" id="IPR000238">
    <property type="entry name" value="RbfA"/>
</dbReference>
<proteinExistence type="inferred from homology"/>
<dbReference type="HAMAP" id="MF_00003">
    <property type="entry name" value="RbfA"/>
    <property type="match status" value="1"/>
</dbReference>
<dbReference type="RefSeq" id="WP_082883085.1">
    <property type="nucleotide sequence ID" value="NZ_JBHSYQ010000003.1"/>
</dbReference>
<comment type="subcellular location">
    <subcellularLocation>
        <location evidence="2">Cytoplasm</location>
    </subcellularLocation>
</comment>
<name>A0ABW2DJK8_9BACT</name>
<comment type="similarity">
    <text evidence="2">Belongs to the RbfA family.</text>
</comment>
<feature type="compositionally biased region" description="Acidic residues" evidence="3">
    <location>
        <begin position="131"/>
        <end position="152"/>
    </location>
</feature>
<sequence>MDSKRQQKFSRLIQKELAEIFQRECSHLFQSTYISVSGVRVSPDLGVAKVHLSLLLSPQGRDLLKEVQVHTKTIRHELAKRIKNQVRVIPELIFYLDDTAEYAAKMDKIISELDIPAESKEDPSNPFNRAEEEDLPEEEDFGNEEEEDEDEEDFRRRR</sequence>
<feature type="compositionally biased region" description="Basic and acidic residues" evidence="3">
    <location>
        <begin position="114"/>
        <end position="123"/>
    </location>
</feature>
<evidence type="ECO:0000313" key="4">
    <source>
        <dbReference type="EMBL" id="MFC6996518.1"/>
    </source>
</evidence>
<evidence type="ECO:0000256" key="2">
    <source>
        <dbReference type="HAMAP-Rule" id="MF_00003"/>
    </source>
</evidence>
<dbReference type="InterPro" id="IPR023799">
    <property type="entry name" value="RbfA_dom_sf"/>
</dbReference>
<feature type="region of interest" description="Disordered" evidence="3">
    <location>
        <begin position="114"/>
        <end position="158"/>
    </location>
</feature>
<dbReference type="Proteomes" id="UP001596405">
    <property type="component" value="Unassembled WGS sequence"/>
</dbReference>
<keyword evidence="1 2" id="KW-0690">Ribosome biogenesis</keyword>
<evidence type="ECO:0000256" key="1">
    <source>
        <dbReference type="ARBA" id="ARBA00022517"/>
    </source>
</evidence>
<dbReference type="NCBIfam" id="TIGR00082">
    <property type="entry name" value="rbfA"/>
    <property type="match status" value="1"/>
</dbReference>
<accession>A0ABW2DJK8</accession>
<dbReference type="PANTHER" id="PTHR33515:SF1">
    <property type="entry name" value="RIBOSOME-BINDING FACTOR A, CHLOROPLASTIC-RELATED"/>
    <property type="match status" value="1"/>
</dbReference>
<dbReference type="Pfam" id="PF02033">
    <property type="entry name" value="RBFA"/>
    <property type="match status" value="1"/>
</dbReference>
<dbReference type="SUPFAM" id="SSF89919">
    <property type="entry name" value="Ribosome-binding factor A, RbfA"/>
    <property type="match status" value="1"/>
</dbReference>
<protein>
    <recommendedName>
        <fullName evidence="2">Ribosome-binding factor A</fullName>
    </recommendedName>
</protein>
<dbReference type="InterPro" id="IPR015946">
    <property type="entry name" value="KH_dom-like_a/b"/>
</dbReference>
<reference evidence="5" key="1">
    <citation type="journal article" date="2019" name="Int. J. Syst. Evol. Microbiol.">
        <title>The Global Catalogue of Microorganisms (GCM) 10K type strain sequencing project: providing services to taxonomists for standard genome sequencing and annotation.</title>
        <authorList>
            <consortium name="The Broad Institute Genomics Platform"/>
            <consortium name="The Broad Institute Genome Sequencing Center for Infectious Disease"/>
            <person name="Wu L."/>
            <person name="Ma J."/>
        </authorList>
    </citation>
    <scope>NUCLEOTIDE SEQUENCE [LARGE SCALE GENOMIC DNA]</scope>
    <source>
        <strain evidence="5">CGMCC 4.7393</strain>
    </source>
</reference>
<comment type="subunit">
    <text evidence="2">Monomer. Binds 30S ribosomal subunits, but not 50S ribosomal subunits or 70S ribosomes.</text>
</comment>
<gene>
    <name evidence="2 4" type="primary">rbfA</name>
    <name evidence="4" type="ORF">ACFQHR_02725</name>
</gene>
<keyword evidence="5" id="KW-1185">Reference proteome</keyword>
<dbReference type="PANTHER" id="PTHR33515">
    <property type="entry name" value="RIBOSOME-BINDING FACTOR A, CHLOROPLASTIC-RELATED"/>
    <property type="match status" value="1"/>
</dbReference>